<reference evidence="4" key="1">
    <citation type="journal article" date="2019" name="Int. J. Syst. Evol. Microbiol.">
        <title>The Global Catalogue of Microorganisms (GCM) 10K type strain sequencing project: providing services to taxonomists for standard genome sequencing and annotation.</title>
        <authorList>
            <consortium name="The Broad Institute Genomics Platform"/>
            <consortium name="The Broad Institute Genome Sequencing Center for Infectious Disease"/>
            <person name="Wu L."/>
            <person name="Ma J."/>
        </authorList>
    </citation>
    <scope>NUCLEOTIDE SEQUENCE [LARGE SCALE GENOMIC DNA]</scope>
    <source>
        <strain evidence="4">KCTC 52232</strain>
    </source>
</reference>
<evidence type="ECO:0000259" key="2">
    <source>
        <dbReference type="PROSITE" id="PS51688"/>
    </source>
</evidence>
<evidence type="ECO:0000313" key="3">
    <source>
        <dbReference type="EMBL" id="MFD2866817.1"/>
    </source>
</evidence>
<comment type="caution">
    <text evidence="3">The sequence shown here is derived from an EMBL/GenBank/DDBJ whole genome shotgun (WGS) entry which is preliminary data.</text>
</comment>
<dbReference type="InterPro" id="IPR030392">
    <property type="entry name" value="S74_ICA"/>
</dbReference>
<organism evidence="3 4">
    <name type="scientific">Mucilaginibacter antarcticus</name>
    <dbReference type="NCBI Taxonomy" id="1855725"/>
    <lineage>
        <taxon>Bacteria</taxon>
        <taxon>Pseudomonadati</taxon>
        <taxon>Bacteroidota</taxon>
        <taxon>Sphingobacteriia</taxon>
        <taxon>Sphingobacteriales</taxon>
        <taxon>Sphingobacteriaceae</taxon>
        <taxon>Mucilaginibacter</taxon>
    </lineage>
</organism>
<gene>
    <name evidence="3" type="ORF">ACFSYC_19125</name>
</gene>
<dbReference type="PROSITE" id="PS51688">
    <property type="entry name" value="ICA"/>
    <property type="match status" value="1"/>
</dbReference>
<proteinExistence type="predicted"/>
<protein>
    <submittedName>
        <fullName evidence="3">Tail fiber domain-containing protein</fullName>
    </submittedName>
</protein>
<dbReference type="Pfam" id="PF13884">
    <property type="entry name" value="Peptidase_S74"/>
    <property type="match status" value="1"/>
</dbReference>
<dbReference type="Proteomes" id="UP001597601">
    <property type="component" value="Unassembled WGS sequence"/>
</dbReference>
<keyword evidence="4" id="KW-1185">Reference proteome</keyword>
<evidence type="ECO:0000313" key="4">
    <source>
        <dbReference type="Proteomes" id="UP001597601"/>
    </source>
</evidence>
<accession>A0ABW5XV51</accession>
<feature type="domain" description="Peptidase S74" evidence="2">
    <location>
        <begin position="1"/>
        <end position="136"/>
    </location>
</feature>
<name>A0ABW5XV51_9SPHI</name>
<feature type="chain" id="PRO_5046205119" evidence="1">
    <location>
        <begin position="25"/>
        <end position="143"/>
    </location>
</feature>
<dbReference type="RefSeq" id="WP_377130462.1">
    <property type="nucleotide sequence ID" value="NZ_JBHUHN010000001.1"/>
</dbReference>
<keyword evidence="1" id="KW-0732">Signal</keyword>
<feature type="signal peptide" evidence="1">
    <location>
        <begin position="1"/>
        <end position="24"/>
    </location>
</feature>
<sequence length="143" mass="15815">MKSNIQFIAALAAVFSISVFTASAQLVTDAQLKKNTTPVSNSLSTISRLHPVTYEYNKSDFKQLNLPAGKQVGFIADDVKEVMPWAITTRNNWYNAGKNNPRAVATAEVDLQKLVPLLVGAIQEQQTEIEQLKQEVQLLKKGK</sequence>
<evidence type="ECO:0000256" key="1">
    <source>
        <dbReference type="SAM" id="SignalP"/>
    </source>
</evidence>
<dbReference type="EMBL" id="JBHUON010000037">
    <property type="protein sequence ID" value="MFD2866817.1"/>
    <property type="molecule type" value="Genomic_DNA"/>
</dbReference>